<evidence type="ECO:0000256" key="1">
    <source>
        <dbReference type="ARBA" id="ARBA00022729"/>
    </source>
</evidence>
<accession>A0AAI8RA16</accession>
<evidence type="ECO:0000259" key="2">
    <source>
        <dbReference type="Pfam" id="PF01551"/>
    </source>
</evidence>
<dbReference type="InterPro" id="IPR016047">
    <property type="entry name" value="M23ase_b-sheet_dom"/>
</dbReference>
<dbReference type="Pfam" id="PF06605">
    <property type="entry name" value="Prophage_tail"/>
    <property type="match status" value="1"/>
</dbReference>
<evidence type="ECO:0000259" key="4">
    <source>
        <dbReference type="Pfam" id="PF18013"/>
    </source>
</evidence>
<dbReference type="Pfam" id="PF01551">
    <property type="entry name" value="Peptidase_M23"/>
    <property type="match status" value="1"/>
</dbReference>
<dbReference type="InterPro" id="IPR010572">
    <property type="entry name" value="Tail_dom"/>
</dbReference>
<name>A0AAI8RA16_ENTMU</name>
<feature type="domain" description="Phage tail lysozyme" evidence="4">
    <location>
        <begin position="644"/>
        <end position="791"/>
    </location>
</feature>
<dbReference type="GO" id="GO:0004222">
    <property type="term" value="F:metalloendopeptidase activity"/>
    <property type="evidence" value="ECO:0007669"/>
    <property type="project" value="TreeGrafter"/>
</dbReference>
<dbReference type="Gene3D" id="1.10.530.10">
    <property type="match status" value="1"/>
</dbReference>
<dbReference type="NCBIfam" id="TIGR01665">
    <property type="entry name" value="put_anti_recept"/>
    <property type="match status" value="1"/>
</dbReference>
<evidence type="ECO:0000259" key="3">
    <source>
        <dbReference type="Pfam" id="PF06605"/>
    </source>
</evidence>
<protein>
    <submittedName>
        <fullName evidence="5">Phage minor structural protein</fullName>
    </submittedName>
</protein>
<dbReference type="InterPro" id="IPR011055">
    <property type="entry name" value="Dup_hybrid_motif"/>
</dbReference>
<dbReference type="InterPro" id="IPR050570">
    <property type="entry name" value="Cell_wall_metabolism_enzyme"/>
</dbReference>
<gene>
    <name evidence="5" type="ORF">EM151A_1822</name>
</gene>
<dbReference type="PANTHER" id="PTHR21666">
    <property type="entry name" value="PEPTIDASE-RELATED"/>
    <property type="match status" value="1"/>
</dbReference>
<feature type="domain" description="M23ase beta-sheet core" evidence="2">
    <location>
        <begin position="829"/>
        <end position="919"/>
    </location>
</feature>
<dbReference type="InterPro" id="IPR007119">
    <property type="entry name" value="Phage_tail_spike_N"/>
</dbReference>
<dbReference type="PANTHER" id="PTHR21666:SF289">
    <property type="entry name" value="L-ALA--D-GLU ENDOPEPTIDASE"/>
    <property type="match status" value="1"/>
</dbReference>
<dbReference type="InterPro" id="IPR041219">
    <property type="entry name" value="Phage_lysozyme2"/>
</dbReference>
<evidence type="ECO:0000313" key="5">
    <source>
        <dbReference type="EMBL" id="BBM15014.1"/>
    </source>
</evidence>
<dbReference type="CDD" id="cd12797">
    <property type="entry name" value="M23_peptidase"/>
    <property type="match status" value="1"/>
</dbReference>
<organism evidence="5 6">
    <name type="scientific">Enterococcus mundtii</name>
    <dbReference type="NCBI Taxonomy" id="53346"/>
    <lineage>
        <taxon>Bacteria</taxon>
        <taxon>Bacillati</taxon>
        <taxon>Bacillota</taxon>
        <taxon>Bacilli</taxon>
        <taxon>Lactobacillales</taxon>
        <taxon>Enterococcaceae</taxon>
        <taxon>Enterococcus</taxon>
    </lineage>
</organism>
<dbReference type="AlphaFoldDB" id="A0AAI8RA16"/>
<reference evidence="5 6" key="1">
    <citation type="submission" date="2019-07" db="EMBL/GenBank/DDBJ databases">
        <title>antibiotic susceptibility of plant-derived lactic acid bacteria.</title>
        <authorList>
            <person name="Sugiyama M."/>
            <person name="Noda M."/>
        </authorList>
    </citation>
    <scope>NUCLEOTIDE SEQUENCE [LARGE SCALE GENOMIC DNA]</scope>
    <source>
        <strain evidence="5 6">15-1A</strain>
    </source>
</reference>
<dbReference type="Gene3D" id="2.70.70.10">
    <property type="entry name" value="Glucose Permease (Domain IIA)"/>
    <property type="match status" value="1"/>
</dbReference>
<keyword evidence="1" id="KW-0732">Signal</keyword>
<dbReference type="RefSeq" id="WP_178946618.1">
    <property type="nucleotide sequence ID" value="NZ_AP019810.1"/>
</dbReference>
<sequence length="938" mass="104776">MSETVYFFDHLQKMIKRKNKNKLIEVTQEKEITKDQSELMKDVLYVTVAYDKEIEDARFMAVRESKSSFSLYRIIKTNDPKEMLEFTGIGFAPDELDGYIIRDIRPSGQPVSLLLNRLMEFTDNNWRVEYVAPTLPVITTNFYYVSVREALKELQTFGMEFSFRCSLSSHGIKDKWIEAHKQIGKHSNMRFTYGSKALSVVKEVDRSSIATSIIGRGRGEEVGDGYGRRIEFADIEWKKSNGAPLDKPLGENWIEDPEATVKFGIPQPDGTMRKRETVVIFDDIEDPTELLQKTYETLEDASRPLAQFKAEVTGSDVIGNTVTIHRHDRNYHYRTRIFKVRINRLSGQTSIELGDNLTKDARRQSAQISNSISNLESNKMTFYESTEIGKFQDDIMRGAGKNGGSILLMNGQETGKSDGREPYQMVFMNGKSIDTSDHFLVMNSDGIGFIEGDFWTDEFKTAWTIAGVFNANFIQAGKIRADIFETSFNGAGDQLRMANGIIQAINNGAKIMELTKAGMQFWNDSKSLGSIGTRGGRLGGIAYPDTGDYLKVSLDDGEAILLMNKQPSSTKGASGIAIDKNGQIQFSASGDLWIQEGIFHGREGRFEKLYIGGKEVIPGGSGGGNGGSWNGQYPPEITSDRDKRYWQIWAMAIGAGFTQQAAAALLGNAQGESDANPTADEGNGKPGFGYGVWQWTDSTGASSGRVYMINLMTQAGITENPDTITAQFQLLMWHAPNGQWIATNAYPYTWTQFMGLTDIATATRAFEKNFERPLNDHPERVGWSTNWYNRFKDLSIPQSAGYITPISAPVRVTSEFGWRTSPITNAQEFHNGIDLVNNNPNTPIFASSEGEVIVAGAEYFSWYGNYVVIRHSDGIYTGYAHLSRVDVSVGQKVSQGQQLGLMGTTGPSTGEHLHFQFMDEFYPSSNARFHNPRNYIDF</sequence>
<dbReference type="EMBL" id="AP019810">
    <property type="protein sequence ID" value="BBM15014.1"/>
    <property type="molecule type" value="Genomic_DNA"/>
</dbReference>
<dbReference type="SUPFAM" id="SSF51261">
    <property type="entry name" value="Duplicated hybrid motif"/>
    <property type="match status" value="1"/>
</dbReference>
<evidence type="ECO:0000313" key="6">
    <source>
        <dbReference type="Proteomes" id="UP000509460"/>
    </source>
</evidence>
<feature type="domain" description="Tail spike" evidence="3">
    <location>
        <begin position="114"/>
        <end position="367"/>
    </location>
</feature>
<dbReference type="Proteomes" id="UP000509460">
    <property type="component" value="Chromosome"/>
</dbReference>
<dbReference type="Pfam" id="PF18013">
    <property type="entry name" value="Phage_lysozyme2"/>
    <property type="match status" value="1"/>
</dbReference>
<proteinExistence type="predicted"/>